<name>A0ABV8AEK3_9DEIO</name>
<protein>
    <submittedName>
        <fullName evidence="2">RNA-directed DNA polymerase</fullName>
    </submittedName>
</protein>
<evidence type="ECO:0000313" key="3">
    <source>
        <dbReference type="Proteomes" id="UP001595748"/>
    </source>
</evidence>
<dbReference type="InterPro" id="IPR051083">
    <property type="entry name" value="GrpII_Intron_Splice-Mob/Def"/>
</dbReference>
<evidence type="ECO:0000313" key="2">
    <source>
        <dbReference type="EMBL" id="MFC3862630.1"/>
    </source>
</evidence>
<dbReference type="Proteomes" id="UP001595748">
    <property type="component" value="Unassembled WGS sequence"/>
</dbReference>
<dbReference type="RefSeq" id="WP_380080572.1">
    <property type="nucleotide sequence ID" value="NZ_JBHRZF010000206.1"/>
</dbReference>
<reference evidence="3" key="1">
    <citation type="journal article" date="2019" name="Int. J. Syst. Evol. Microbiol.">
        <title>The Global Catalogue of Microorganisms (GCM) 10K type strain sequencing project: providing services to taxonomists for standard genome sequencing and annotation.</title>
        <authorList>
            <consortium name="The Broad Institute Genomics Platform"/>
            <consortium name="The Broad Institute Genome Sequencing Center for Infectious Disease"/>
            <person name="Wu L."/>
            <person name="Ma J."/>
        </authorList>
    </citation>
    <scope>NUCLEOTIDE SEQUENCE [LARGE SCALE GENOMIC DNA]</scope>
    <source>
        <strain evidence="3">CCTCC AB 2013263</strain>
    </source>
</reference>
<proteinExistence type="predicted"/>
<organism evidence="2 3">
    <name type="scientific">Deinococcus antarcticus</name>
    <dbReference type="NCBI Taxonomy" id="1298767"/>
    <lineage>
        <taxon>Bacteria</taxon>
        <taxon>Thermotogati</taxon>
        <taxon>Deinococcota</taxon>
        <taxon>Deinococci</taxon>
        <taxon>Deinococcales</taxon>
        <taxon>Deinococcaceae</taxon>
        <taxon>Deinococcus</taxon>
    </lineage>
</organism>
<keyword evidence="2" id="KW-0808">Transferase</keyword>
<keyword evidence="2" id="KW-0548">Nucleotidyltransferase</keyword>
<dbReference type="GO" id="GO:0003964">
    <property type="term" value="F:RNA-directed DNA polymerase activity"/>
    <property type="evidence" value="ECO:0007669"/>
    <property type="project" value="UniProtKB-KW"/>
</dbReference>
<dbReference type="Pfam" id="PF00078">
    <property type="entry name" value="RVT_1"/>
    <property type="match status" value="1"/>
</dbReference>
<comment type="caution">
    <text evidence="2">The sequence shown here is derived from an EMBL/GenBank/DDBJ whole genome shotgun (WGS) entry which is preliminary data.</text>
</comment>
<gene>
    <name evidence="2" type="ORF">ACFOPQ_17840</name>
</gene>
<keyword evidence="3" id="KW-1185">Reference proteome</keyword>
<dbReference type="PANTHER" id="PTHR34047:SF8">
    <property type="entry name" value="PROTEIN YKFC"/>
    <property type="match status" value="1"/>
</dbReference>
<feature type="domain" description="Reverse transcriptase" evidence="1">
    <location>
        <begin position="166"/>
        <end position="313"/>
    </location>
</feature>
<dbReference type="PANTHER" id="PTHR34047">
    <property type="entry name" value="NUCLEAR INTRON MATURASE 1, MITOCHONDRIAL-RELATED"/>
    <property type="match status" value="1"/>
</dbReference>
<sequence length="574" mass="67671">MRVTKQSLNQVIDDEFWKAVTLDSGFMDVHQFKDINKSELIDMISEKLFDHSYSFKNPIEIFSPKSMGILRKKELFHIDDVCIYYYCVKLIQDQIIETIKLNKNVFGAFRMTKELSYRNIKSSKAPTIEKSDDADDEISDYESVLAKDAFKKDWNEFQDVAEELFDKEYDLYINLDVAHFYNDINLDVLERQVRAVTQGKSDIVDLLFYLLRNYRKGEYGFYQSGRSLPQNDIGEMSRLLANLYLSVFDTAVVGRLNKLLKEDQYEYTRYSDDLWIAIKGDKDTAFKVIQIVSFELSRVELFINEGKMKILTRSEFGEYWCFEVWKKIFELKNKPESKQSDWMEIVDITVKMSSNKKTSDYRWFSPQLYALKVISSFPQPEKFFNSANKAAKILNIILGAERNLEKSNSSIINLVFLLIKKYPHFRSKIDKLIGGSIYPSMEYFAIKISIGLDGPNKNMETFERYSKMYLSSYANKWQWYSRCLILRFVADHASLIDGVDLNQTSRGIDSDNITEKIIKQFENNRHNTNYIERRYQIYFLKRFSNIIGRDRIESNIEGYFEKSLWRALNTPRVN</sequence>
<dbReference type="InterPro" id="IPR000477">
    <property type="entry name" value="RT_dom"/>
</dbReference>
<accession>A0ABV8AEK3</accession>
<dbReference type="EMBL" id="JBHRZF010000206">
    <property type="protein sequence ID" value="MFC3862630.1"/>
    <property type="molecule type" value="Genomic_DNA"/>
</dbReference>
<evidence type="ECO:0000259" key="1">
    <source>
        <dbReference type="Pfam" id="PF00078"/>
    </source>
</evidence>
<keyword evidence="2" id="KW-0695">RNA-directed DNA polymerase</keyword>
<dbReference type="CDD" id="cd01646">
    <property type="entry name" value="RT_Bac_retron_I"/>
    <property type="match status" value="1"/>
</dbReference>